<dbReference type="PANTHER" id="PTHR34293:SF1">
    <property type="entry name" value="HTH-TYPE TRANSCRIPTIONAL REGULATOR TRMBL2"/>
    <property type="match status" value="1"/>
</dbReference>
<dbReference type="Pfam" id="PF00196">
    <property type="entry name" value="GerE"/>
    <property type="match status" value="1"/>
</dbReference>
<dbReference type="Gene3D" id="1.10.10.10">
    <property type="entry name" value="Winged helix-like DNA-binding domain superfamily/Winged helix DNA-binding domain"/>
    <property type="match status" value="1"/>
</dbReference>
<protein>
    <submittedName>
        <fullName evidence="3">LuxR C-terminal-related transcriptional regulator</fullName>
    </submittedName>
</protein>
<feature type="domain" description="HTH luxR-type" evidence="2">
    <location>
        <begin position="262"/>
        <end position="327"/>
    </location>
</feature>
<organism evidence="3 4">
    <name type="scientific">Streptomyces cremeus</name>
    <dbReference type="NCBI Taxonomy" id="66881"/>
    <lineage>
        <taxon>Bacteria</taxon>
        <taxon>Bacillati</taxon>
        <taxon>Actinomycetota</taxon>
        <taxon>Actinomycetes</taxon>
        <taxon>Kitasatosporales</taxon>
        <taxon>Streptomycetaceae</taxon>
        <taxon>Streptomyces</taxon>
    </lineage>
</organism>
<evidence type="ECO:0000259" key="2">
    <source>
        <dbReference type="PROSITE" id="PS50043"/>
    </source>
</evidence>
<proteinExistence type="predicted"/>
<accession>A0ABV5PH39</accession>
<reference evidence="3 4" key="1">
    <citation type="submission" date="2024-09" db="EMBL/GenBank/DDBJ databases">
        <authorList>
            <person name="Sun Q."/>
            <person name="Mori K."/>
        </authorList>
    </citation>
    <scope>NUCLEOTIDE SEQUENCE [LARGE SCALE GENOMIC DNA]</scope>
    <source>
        <strain evidence="3 4">JCM 4362</strain>
    </source>
</reference>
<gene>
    <name evidence="3" type="ORF">ACFFTU_20795</name>
</gene>
<dbReference type="Proteomes" id="UP001589718">
    <property type="component" value="Unassembled WGS sequence"/>
</dbReference>
<dbReference type="RefSeq" id="WP_345229097.1">
    <property type="nucleotide sequence ID" value="NZ_BAAAXE010000015.1"/>
</dbReference>
<dbReference type="SUPFAM" id="SSF46894">
    <property type="entry name" value="C-terminal effector domain of the bipartite response regulators"/>
    <property type="match status" value="1"/>
</dbReference>
<evidence type="ECO:0000313" key="3">
    <source>
        <dbReference type="EMBL" id="MFB9522389.1"/>
    </source>
</evidence>
<dbReference type="InterPro" id="IPR016032">
    <property type="entry name" value="Sig_transdc_resp-reg_C-effctor"/>
</dbReference>
<keyword evidence="4" id="KW-1185">Reference proteome</keyword>
<evidence type="ECO:0000313" key="4">
    <source>
        <dbReference type="Proteomes" id="UP001589718"/>
    </source>
</evidence>
<dbReference type="SMART" id="SM00421">
    <property type="entry name" value="HTH_LUXR"/>
    <property type="match status" value="1"/>
</dbReference>
<dbReference type="InterPro" id="IPR036388">
    <property type="entry name" value="WH-like_DNA-bd_sf"/>
</dbReference>
<comment type="caution">
    <text evidence="3">The sequence shown here is derived from an EMBL/GenBank/DDBJ whole genome shotgun (WGS) entry which is preliminary data.</text>
</comment>
<name>A0ABV5PH39_STRCM</name>
<feature type="region of interest" description="Disordered" evidence="1">
    <location>
        <begin position="141"/>
        <end position="161"/>
    </location>
</feature>
<dbReference type="PRINTS" id="PR00038">
    <property type="entry name" value="HTHLUXR"/>
</dbReference>
<dbReference type="PANTHER" id="PTHR34293">
    <property type="entry name" value="HTH-TYPE TRANSCRIPTIONAL REGULATOR TRMBL2"/>
    <property type="match status" value="1"/>
</dbReference>
<feature type="compositionally biased region" description="Polar residues" evidence="1">
    <location>
        <begin position="151"/>
        <end position="161"/>
    </location>
</feature>
<dbReference type="InterPro" id="IPR000792">
    <property type="entry name" value="Tscrpt_reg_LuxR_C"/>
</dbReference>
<dbReference type="CDD" id="cd06170">
    <property type="entry name" value="LuxR_C_like"/>
    <property type="match status" value="1"/>
</dbReference>
<sequence length="329" mass="36301">MLYTWEVGDATDAVYREMIRCPGIDVSGLCARLGLSEAEVRRSLDRLADSALIQASWDTAGPSDAVRPVSPRLGFQALLARRQAEIARQQQELEETRLKMSSLIDDYVAEYAEARGMGMERLHSLSAVRMRLEELAARTERESLSFAPGGPQTSDNRSSSTPLLRELLARSVSVKTVYLDSIRNDADTLRHARWLDDNGGETRTVPYLPFRMQIVDREAALVPLHLEDSAQGALLIEEPSVVSILCALFDMVWTAAASLSSASGVADGVSAQERELLRLLAQGHTDEAVARKLGVSLRTERRMLTRVSEHLNAQSRFQLGQRAVEAGLL</sequence>
<dbReference type="PROSITE" id="PS50043">
    <property type="entry name" value="HTH_LUXR_2"/>
    <property type="match status" value="1"/>
</dbReference>
<dbReference type="EMBL" id="JBHMCR010000009">
    <property type="protein sequence ID" value="MFB9522389.1"/>
    <property type="molecule type" value="Genomic_DNA"/>
</dbReference>
<dbReference type="InterPro" id="IPR051797">
    <property type="entry name" value="TrmB-like"/>
</dbReference>
<evidence type="ECO:0000256" key="1">
    <source>
        <dbReference type="SAM" id="MobiDB-lite"/>
    </source>
</evidence>